<evidence type="ECO:0000313" key="1">
    <source>
        <dbReference type="EMBL" id="EAA21974.1"/>
    </source>
</evidence>
<dbReference type="AlphaFoldDB" id="Q7RLL7"/>
<keyword evidence="2" id="KW-1185">Reference proteome</keyword>
<proteinExistence type="predicted"/>
<evidence type="ECO:0000313" key="2">
    <source>
        <dbReference type="Proteomes" id="UP000008553"/>
    </source>
</evidence>
<name>Q7RLL7_PLAYO</name>
<comment type="caution">
    <text evidence="1">The sequence shown here is derived from an EMBL/GenBank/DDBJ whole genome shotgun (WGS) entry which is preliminary data.</text>
</comment>
<dbReference type="PaxDb" id="73239-Q7RLL7"/>
<sequence>EIKYAYNVDPSYFKKIYNRNIY</sequence>
<dbReference type="Proteomes" id="UP000008553">
    <property type="component" value="Unassembled WGS sequence"/>
</dbReference>
<dbReference type="InParanoid" id="Q7RLL7"/>
<dbReference type="EMBL" id="AABL01000691">
    <property type="protein sequence ID" value="EAA21974.1"/>
    <property type="molecule type" value="Genomic_DNA"/>
</dbReference>
<gene>
    <name evidence="1" type="ORF">PY02524</name>
</gene>
<reference evidence="1 2" key="1">
    <citation type="journal article" date="2002" name="Nature">
        <title>Genome sequence and comparative analysis of the model rodent malaria parasite Plasmodium yoelii yoelii.</title>
        <authorList>
            <person name="Carlton J.M."/>
            <person name="Angiuoli S.V."/>
            <person name="Suh B.B."/>
            <person name="Kooij T.W."/>
            <person name="Pertea M."/>
            <person name="Silva J.C."/>
            <person name="Ermolaeva M.D."/>
            <person name="Allen J.E."/>
            <person name="Selengut J.D."/>
            <person name="Koo H.L."/>
            <person name="Peterson J.D."/>
            <person name="Pop M."/>
            <person name="Kosack D.S."/>
            <person name="Shumway M.F."/>
            <person name="Bidwell S.L."/>
            <person name="Shallom S.J."/>
            <person name="van Aken S.E."/>
            <person name="Riedmuller S.B."/>
            <person name="Feldblyum T.V."/>
            <person name="Cho J.K."/>
            <person name="Quackenbush J."/>
            <person name="Sedegah M."/>
            <person name="Shoaibi A."/>
            <person name="Cummings L.M."/>
            <person name="Florens L."/>
            <person name="Yates J.R."/>
            <person name="Raine J.D."/>
            <person name="Sinden R.E."/>
            <person name="Harris M.A."/>
            <person name="Cunningham D.A."/>
            <person name="Preiser P.R."/>
            <person name="Bergman L.W."/>
            <person name="Vaidya A.B."/>
            <person name="van Lin L.H."/>
            <person name="Janse C.J."/>
            <person name="Waters A.P."/>
            <person name="Smith H.O."/>
            <person name="White O.R."/>
            <person name="Salzberg S.L."/>
            <person name="Venter J.C."/>
            <person name="Fraser C.M."/>
            <person name="Hoffman S.L."/>
            <person name="Gardner M.J."/>
            <person name="Carucci D.J."/>
        </authorList>
    </citation>
    <scope>NUCLEOTIDE SEQUENCE [LARGE SCALE GENOMIC DNA]</scope>
    <source>
        <strain evidence="1 2">17XNL</strain>
    </source>
</reference>
<protein>
    <submittedName>
        <fullName evidence="1">Uncharacterized protein</fullName>
    </submittedName>
</protein>
<organism evidence="1 2">
    <name type="scientific">Plasmodium yoelii yoelii</name>
    <dbReference type="NCBI Taxonomy" id="73239"/>
    <lineage>
        <taxon>Eukaryota</taxon>
        <taxon>Sar</taxon>
        <taxon>Alveolata</taxon>
        <taxon>Apicomplexa</taxon>
        <taxon>Aconoidasida</taxon>
        <taxon>Haemosporida</taxon>
        <taxon>Plasmodiidae</taxon>
        <taxon>Plasmodium</taxon>
        <taxon>Plasmodium (Vinckeia)</taxon>
    </lineage>
</organism>
<accession>Q7RLL7</accession>
<feature type="non-terminal residue" evidence="1">
    <location>
        <position position="1"/>
    </location>
</feature>